<proteinExistence type="predicted"/>
<sequence length="152" mass="17245">MELNYREPQHHKLKRNIRELAIEDTSKEASTSSSTIFRGNCKMCPEKKRMLRTNDHVTHTAARGRRRAHPRQPRLSTRRIASAAVRTRPPPHSADQSAPATTLAQPSASARTHSHSIPLRYGVPCLESLYTNSDKLLTIRAPVCIQKDHRRP</sequence>
<organism evidence="2 3">
    <name type="scientific">Rhynchophorus ferrugineus</name>
    <name type="common">Red palm weevil</name>
    <name type="synonym">Curculio ferrugineus</name>
    <dbReference type="NCBI Taxonomy" id="354439"/>
    <lineage>
        <taxon>Eukaryota</taxon>
        <taxon>Metazoa</taxon>
        <taxon>Ecdysozoa</taxon>
        <taxon>Arthropoda</taxon>
        <taxon>Hexapoda</taxon>
        <taxon>Insecta</taxon>
        <taxon>Pterygota</taxon>
        <taxon>Neoptera</taxon>
        <taxon>Endopterygota</taxon>
        <taxon>Coleoptera</taxon>
        <taxon>Polyphaga</taxon>
        <taxon>Cucujiformia</taxon>
        <taxon>Curculionidae</taxon>
        <taxon>Dryophthorinae</taxon>
        <taxon>Rhynchophorus</taxon>
    </lineage>
</organism>
<dbReference type="AlphaFoldDB" id="A0A834M550"/>
<feature type="compositionally biased region" description="Polar residues" evidence="1">
    <location>
        <begin position="94"/>
        <end position="111"/>
    </location>
</feature>
<feature type="region of interest" description="Disordered" evidence="1">
    <location>
        <begin position="53"/>
        <end position="115"/>
    </location>
</feature>
<name>A0A834M550_RHYFE</name>
<dbReference type="EMBL" id="JAACXV010014059">
    <property type="protein sequence ID" value="KAF7270793.1"/>
    <property type="molecule type" value="Genomic_DNA"/>
</dbReference>
<comment type="caution">
    <text evidence="2">The sequence shown here is derived from an EMBL/GenBank/DDBJ whole genome shotgun (WGS) entry which is preliminary data.</text>
</comment>
<keyword evidence="3" id="KW-1185">Reference proteome</keyword>
<reference evidence="2" key="1">
    <citation type="submission" date="2020-08" db="EMBL/GenBank/DDBJ databases">
        <title>Genome sequencing and assembly of the red palm weevil Rhynchophorus ferrugineus.</title>
        <authorList>
            <person name="Dias G.B."/>
            <person name="Bergman C.M."/>
            <person name="Manee M."/>
        </authorList>
    </citation>
    <scope>NUCLEOTIDE SEQUENCE</scope>
    <source>
        <strain evidence="2">AA-2017</strain>
        <tissue evidence="2">Whole larva</tissue>
    </source>
</reference>
<feature type="compositionally biased region" description="Basic residues" evidence="1">
    <location>
        <begin position="62"/>
        <end position="72"/>
    </location>
</feature>
<evidence type="ECO:0000313" key="3">
    <source>
        <dbReference type="Proteomes" id="UP000625711"/>
    </source>
</evidence>
<protein>
    <submittedName>
        <fullName evidence="2">Uncharacterized protein</fullName>
    </submittedName>
</protein>
<dbReference type="Proteomes" id="UP000625711">
    <property type="component" value="Unassembled WGS sequence"/>
</dbReference>
<accession>A0A834M550</accession>
<evidence type="ECO:0000256" key="1">
    <source>
        <dbReference type="SAM" id="MobiDB-lite"/>
    </source>
</evidence>
<evidence type="ECO:0000313" key="2">
    <source>
        <dbReference type="EMBL" id="KAF7270793.1"/>
    </source>
</evidence>
<gene>
    <name evidence="2" type="ORF">GWI33_016264</name>
</gene>